<evidence type="ECO:0000313" key="4">
    <source>
        <dbReference type="Proteomes" id="UP000553980"/>
    </source>
</evidence>
<proteinExistence type="predicted"/>
<sequence length="531" mass="60525">MVNITDSLTNALQNSGSAPFLFVGSGFSRRYIGLETWSDLLARFCKNIKDYGFYLSNANGDLPRTATLMAKDFNPMWWEHVDYEKSKQEYGNEATEQSASLKFEIAQYLRGLSLEYKDKGLADEINVLSRMNVDGIITTNWDLLLEDLFPDYKVFIGQEELIFSNPQSIAEIYKIHGCSSRPSSLILTEDDYLDFQDKNPYLAAKLITIFVEHPVIFLGYSINDPHIQDIIGSIARCVGADKLKQLEENLIFVERAHGDEQDAFEGATITIGASKVRVTLIRTHDFSKIYAAVEATKRKIPARVLRYCKEQMYELVKSTDPEVKLAVRDLDDIGEKDDIEFVVGVGVAEAFRKREESVTEKQKEVMTARGYTGITVDDVFVDILKDSTSYKADEILKSTYPLFKKLSKANIPSFRYFREAGISDRDALDECVYADARLVATRTFRRGFTTNAYRAQFERDFQGLSTQEIIDRTTPEKASLMLPFQPKNEIDLAALEKFLKDNSDKLKEGSYRSYFRKLACMYDHLAFGFDV</sequence>
<dbReference type="AlphaFoldDB" id="A0A5C5CJG6"/>
<comment type="caution">
    <text evidence="2">The sequence shown here is derived from an EMBL/GenBank/DDBJ whole genome shotgun (WGS) entry which is preliminary data.</text>
</comment>
<dbReference type="PIRSF" id="PIRSF014677">
    <property type="entry name" value="UCP014677"/>
    <property type="match status" value="1"/>
</dbReference>
<keyword evidence="4" id="KW-1185">Reference proteome</keyword>
<reference evidence="2" key="2">
    <citation type="submission" date="2019-06" db="EMBL/GenBank/DDBJ databases">
        <authorList>
            <person name="Hu M."/>
        </authorList>
    </citation>
    <scope>NUCLEOTIDE SEQUENCE</scope>
    <source>
        <strain evidence="2">08RB2639</strain>
    </source>
</reference>
<accession>A0A5C5CJG6</accession>
<dbReference type="InterPro" id="IPR011202">
    <property type="entry name" value="UCP014677"/>
</dbReference>
<dbReference type="EMBL" id="JACIEX010000007">
    <property type="protein sequence ID" value="MBB4094791.1"/>
    <property type="molecule type" value="Genomic_DNA"/>
</dbReference>
<dbReference type="Proteomes" id="UP000313390">
    <property type="component" value="Unassembled WGS sequence"/>
</dbReference>
<gene>
    <name evidence="2" type="ORF">FIB18_13945</name>
    <name evidence="1" type="ORF">GGQ79_003326</name>
</gene>
<dbReference type="Proteomes" id="UP000553980">
    <property type="component" value="Unassembled WGS sequence"/>
</dbReference>
<dbReference type="OrthoDB" id="7357874at2"/>
<dbReference type="Pfam" id="PF13289">
    <property type="entry name" value="SIR2_2"/>
    <property type="match status" value="1"/>
</dbReference>
<name>A0A5C5CJG6_9HYPH</name>
<dbReference type="EMBL" id="VEWK01000007">
    <property type="protein sequence ID" value="TNV11274.1"/>
    <property type="molecule type" value="Genomic_DNA"/>
</dbReference>
<dbReference type="RefSeq" id="WP_140021293.1">
    <property type="nucleotide sequence ID" value="NZ_JACIEX010000007.1"/>
</dbReference>
<reference evidence="1 4" key="3">
    <citation type="submission" date="2020-08" db="EMBL/GenBank/DDBJ databases">
        <title>Genomic Encyclopedia of Type Strains, Phase IV (KMG-IV): sequencing the most valuable type-strain genomes for metagenomic binning, comparative biology and taxonomic classification.</title>
        <authorList>
            <person name="Goeker M."/>
        </authorList>
    </citation>
    <scope>NUCLEOTIDE SEQUENCE [LARGE SCALE GENOMIC DNA]</scope>
    <source>
        <strain evidence="1 4">DSM 23868</strain>
    </source>
</reference>
<protein>
    <submittedName>
        <fullName evidence="2">Uncharacterized protein</fullName>
    </submittedName>
</protein>
<organism evidence="2 3">
    <name type="scientific">Brucella pecoris</name>
    <dbReference type="NCBI Taxonomy" id="867683"/>
    <lineage>
        <taxon>Bacteria</taxon>
        <taxon>Pseudomonadati</taxon>
        <taxon>Pseudomonadota</taxon>
        <taxon>Alphaproteobacteria</taxon>
        <taxon>Hyphomicrobiales</taxon>
        <taxon>Brucellaceae</taxon>
        <taxon>Brucella/Ochrobactrum group</taxon>
        <taxon>Brucella</taxon>
    </lineage>
</organism>
<evidence type="ECO:0000313" key="3">
    <source>
        <dbReference type="Proteomes" id="UP000313390"/>
    </source>
</evidence>
<reference evidence="2 3" key="1">
    <citation type="journal article" date="2011" name="Int. J. Syst. Evol. Microbiol.">
        <title>Ochrobactrum pecoris sp. nov., isolated from farm animals.</title>
        <authorList>
            <person name="Kampfer P."/>
            <person name="Huber B."/>
            <person name="Busse H.J."/>
            <person name="Scholz H.C."/>
            <person name="Tomaso H."/>
            <person name="Hotzel H."/>
            <person name="Melzer F."/>
        </authorList>
    </citation>
    <scope>NUCLEOTIDE SEQUENCE [LARGE SCALE GENOMIC DNA]</scope>
    <source>
        <strain evidence="2 3">08RB2639</strain>
    </source>
</reference>
<evidence type="ECO:0000313" key="1">
    <source>
        <dbReference type="EMBL" id="MBB4094791.1"/>
    </source>
</evidence>
<evidence type="ECO:0000313" key="2">
    <source>
        <dbReference type="EMBL" id="TNV11274.1"/>
    </source>
</evidence>